<name>A0A655Y345_VIBCL</name>
<dbReference type="EMBL" id="CWQJ01000013">
    <property type="protein sequence ID" value="CSC29236.1"/>
    <property type="molecule type" value="Genomic_DNA"/>
</dbReference>
<accession>A0A655Y345</accession>
<sequence>MSGFTTHANTTIQRQIVTDHRDLLHGFNTRTNQSCAFDWTGGGDFAIFNQVGFRGREYKLTGGDIHLTATKVRGVNAFFHRSDDLFWCVLAR</sequence>
<protein>
    <submittedName>
        <fullName evidence="1">Uncharacterized protein</fullName>
    </submittedName>
</protein>
<reference evidence="1 2" key="1">
    <citation type="submission" date="2015-07" db="EMBL/GenBank/DDBJ databases">
        <authorList>
            <consortium name="Pathogen Informatics"/>
        </authorList>
    </citation>
    <scope>NUCLEOTIDE SEQUENCE [LARGE SCALE GENOMIC DNA]</scope>
    <source>
        <strain evidence="1 2">A325</strain>
    </source>
</reference>
<gene>
    <name evidence="1" type="ORF">ERS013201_02257</name>
</gene>
<evidence type="ECO:0000313" key="2">
    <source>
        <dbReference type="Proteomes" id="UP000046067"/>
    </source>
</evidence>
<dbReference type="AlphaFoldDB" id="A0A655Y345"/>
<proteinExistence type="predicted"/>
<organism evidence="1 2">
    <name type="scientific">Vibrio cholerae</name>
    <dbReference type="NCBI Taxonomy" id="666"/>
    <lineage>
        <taxon>Bacteria</taxon>
        <taxon>Pseudomonadati</taxon>
        <taxon>Pseudomonadota</taxon>
        <taxon>Gammaproteobacteria</taxon>
        <taxon>Vibrionales</taxon>
        <taxon>Vibrionaceae</taxon>
        <taxon>Vibrio</taxon>
    </lineage>
</organism>
<dbReference type="Proteomes" id="UP000046067">
    <property type="component" value="Unassembled WGS sequence"/>
</dbReference>
<evidence type="ECO:0000313" key="1">
    <source>
        <dbReference type="EMBL" id="CSC29236.1"/>
    </source>
</evidence>